<protein>
    <recommendedName>
        <fullName evidence="1">Methyltransferase putative zinc binding domain-containing protein</fullName>
    </recommendedName>
</protein>
<gene>
    <name evidence="2" type="ORF">LCGC14_1642700</name>
</gene>
<evidence type="ECO:0000259" key="1">
    <source>
        <dbReference type="Pfam" id="PF08421"/>
    </source>
</evidence>
<accession>A0A0F9KYW5</accession>
<dbReference type="EMBL" id="LAZR01013709">
    <property type="protein sequence ID" value="KKM20710.1"/>
    <property type="molecule type" value="Genomic_DNA"/>
</dbReference>
<comment type="caution">
    <text evidence="2">The sequence shown here is derived from an EMBL/GenBank/DDBJ whole genome shotgun (WGS) entry which is preliminary data.</text>
</comment>
<evidence type="ECO:0000313" key="2">
    <source>
        <dbReference type="EMBL" id="KKM20710.1"/>
    </source>
</evidence>
<sequence>MNCRFCNAKLDFEFIDLINSPPSNSFLSKDQLNKPEKFYPLKLFMCDKCYLVQ</sequence>
<feature type="non-terminal residue" evidence="2">
    <location>
        <position position="53"/>
    </location>
</feature>
<dbReference type="InterPro" id="IPR038576">
    <property type="entry name" value="Methyltransf_Zn-bd_dom_put_sf"/>
</dbReference>
<reference evidence="2" key="1">
    <citation type="journal article" date="2015" name="Nature">
        <title>Complex archaea that bridge the gap between prokaryotes and eukaryotes.</title>
        <authorList>
            <person name="Spang A."/>
            <person name="Saw J.H."/>
            <person name="Jorgensen S.L."/>
            <person name="Zaremba-Niedzwiedzka K."/>
            <person name="Martijn J."/>
            <person name="Lind A.E."/>
            <person name="van Eijk R."/>
            <person name="Schleper C."/>
            <person name="Guy L."/>
            <person name="Ettema T.J."/>
        </authorList>
    </citation>
    <scope>NUCLEOTIDE SEQUENCE</scope>
</reference>
<organism evidence="2">
    <name type="scientific">marine sediment metagenome</name>
    <dbReference type="NCBI Taxonomy" id="412755"/>
    <lineage>
        <taxon>unclassified sequences</taxon>
        <taxon>metagenomes</taxon>
        <taxon>ecological metagenomes</taxon>
    </lineage>
</organism>
<feature type="domain" description="Methyltransferase putative zinc binding" evidence="1">
    <location>
        <begin position="3"/>
        <end position="53"/>
    </location>
</feature>
<dbReference type="InterPro" id="IPR013630">
    <property type="entry name" value="Methyltransf_Zn-bd_dom_put"/>
</dbReference>
<proteinExistence type="predicted"/>
<dbReference type="Pfam" id="PF08421">
    <property type="entry name" value="Methyltransf_13"/>
    <property type="match status" value="1"/>
</dbReference>
<name>A0A0F9KYW5_9ZZZZ</name>
<dbReference type="Gene3D" id="6.20.50.110">
    <property type="entry name" value="Methyltransferase, zinc-binding domain"/>
    <property type="match status" value="1"/>
</dbReference>
<dbReference type="AlphaFoldDB" id="A0A0F9KYW5"/>